<dbReference type="OrthoDB" id="1091501at2"/>
<keyword evidence="3" id="KW-1185">Reference proteome</keyword>
<evidence type="ECO:0000313" key="3">
    <source>
        <dbReference type="Proteomes" id="UP000006044"/>
    </source>
</evidence>
<reference evidence="2 3" key="1">
    <citation type="submission" date="2012-08" db="EMBL/GenBank/DDBJ databases">
        <title>The Genome Sequence of Barnesiella intestinihominis YIT 11860.</title>
        <authorList>
            <consortium name="The Broad Institute Genome Sequencing Platform"/>
            <person name="Earl A."/>
            <person name="Ward D."/>
            <person name="Feldgarden M."/>
            <person name="Gevers D."/>
            <person name="Morotomi M."/>
            <person name="Walker B."/>
            <person name="Young S.K."/>
            <person name="Zeng Q."/>
            <person name="Gargeya S."/>
            <person name="Fitzgerald M."/>
            <person name="Haas B."/>
            <person name="Abouelleil A."/>
            <person name="Alvarado L."/>
            <person name="Arachchi H.M."/>
            <person name="Berlin A.M."/>
            <person name="Chapman S.B."/>
            <person name="Goldberg J."/>
            <person name="Griggs A."/>
            <person name="Gujja S."/>
            <person name="Hansen M."/>
            <person name="Howarth C."/>
            <person name="Imamovic A."/>
            <person name="Larimer J."/>
            <person name="McCowen C."/>
            <person name="Montmayeur A."/>
            <person name="Murphy C."/>
            <person name="Neiman D."/>
            <person name="Pearson M."/>
            <person name="Priest M."/>
            <person name="Roberts A."/>
            <person name="Saif S."/>
            <person name="Shea T."/>
            <person name="Sisk P."/>
            <person name="Sykes S."/>
            <person name="Wortman J."/>
            <person name="Nusbaum C."/>
            <person name="Birren B."/>
        </authorList>
    </citation>
    <scope>NUCLEOTIDE SEQUENCE [LARGE SCALE GENOMIC DNA]</scope>
    <source>
        <strain evidence="2 3">YIT 11860</strain>
    </source>
</reference>
<feature type="signal peptide" evidence="1">
    <location>
        <begin position="1"/>
        <end position="24"/>
    </location>
</feature>
<dbReference type="PROSITE" id="PS51257">
    <property type="entry name" value="PROKAR_LIPOPROTEIN"/>
    <property type="match status" value="1"/>
</dbReference>
<name>K0XLH2_9BACT</name>
<evidence type="ECO:0008006" key="4">
    <source>
        <dbReference type="Google" id="ProtNLM"/>
    </source>
</evidence>
<dbReference type="Proteomes" id="UP000006044">
    <property type="component" value="Unassembled WGS sequence"/>
</dbReference>
<sequence length="232" mass="25588">MNAAKYIRYILTIATALLFFSACKDDKNESQPTDFILRVNESVSIKLPNSTSYTITTNNSAISYELSGKILTVTAIKEGKVTLTVILDSGESHNYSFTISANSYQMGFTIDSTPRIESWISGSTVKTEETAGLQVSCESGMDITGSPTDKSTRSYGFTYVETGKLLRFSAQGDFSQKGILNNGIMATRDNDNTPIQYEACTVSIEKVNDAGKIWFTLQFTDRSDIRIVTEIF</sequence>
<evidence type="ECO:0000256" key="1">
    <source>
        <dbReference type="SAM" id="SignalP"/>
    </source>
</evidence>
<dbReference type="GeneID" id="77848446"/>
<organism evidence="2 3">
    <name type="scientific">Barnesiella intestinihominis YIT 11860</name>
    <dbReference type="NCBI Taxonomy" id="742726"/>
    <lineage>
        <taxon>Bacteria</taxon>
        <taxon>Pseudomonadati</taxon>
        <taxon>Bacteroidota</taxon>
        <taxon>Bacteroidia</taxon>
        <taxon>Bacteroidales</taxon>
        <taxon>Barnesiellaceae</taxon>
        <taxon>Barnesiella</taxon>
    </lineage>
</organism>
<dbReference type="RefSeq" id="WP_008861638.1">
    <property type="nucleotide sequence ID" value="NZ_JH815204.1"/>
</dbReference>
<dbReference type="eggNOG" id="ENOG502ZHZ6">
    <property type="taxonomic scope" value="Bacteria"/>
</dbReference>
<dbReference type="HOGENOM" id="CLU_1192910_0_0_10"/>
<keyword evidence="1" id="KW-0732">Signal</keyword>
<feature type="chain" id="PRO_5003841470" description="Cadherin-like beta sandwich domain-containing protein" evidence="1">
    <location>
        <begin position="25"/>
        <end position="232"/>
    </location>
</feature>
<comment type="caution">
    <text evidence="2">The sequence shown here is derived from an EMBL/GenBank/DDBJ whole genome shotgun (WGS) entry which is preliminary data.</text>
</comment>
<dbReference type="STRING" id="742726.HMPREF9448_01152"/>
<accession>K0XLH2</accession>
<gene>
    <name evidence="2" type="ORF">HMPREF9448_01152</name>
</gene>
<dbReference type="AlphaFoldDB" id="K0XLH2"/>
<protein>
    <recommendedName>
        <fullName evidence="4">Cadherin-like beta sandwich domain-containing protein</fullName>
    </recommendedName>
</protein>
<dbReference type="EMBL" id="ADLE01000008">
    <property type="protein sequence ID" value="EJZ64670.1"/>
    <property type="molecule type" value="Genomic_DNA"/>
</dbReference>
<evidence type="ECO:0000313" key="2">
    <source>
        <dbReference type="EMBL" id="EJZ64670.1"/>
    </source>
</evidence>
<proteinExistence type="predicted"/>